<sequence length="1129" mass="127332">MLDQYFRTHRRYCRSINLERDKERVEALDGYILTERSVDALRRIVAGLTAAGGNHAWTLTSVYGTGKSAFAHFLASLLAPEKSILRAKAVAIASEAMESETINEKFPKKGLFRAIATGQREPISHTIVRALATEAENYWTAKRKPNIVKKLLLLRKNPENIESKDIPQLVQDVAVASKTGVLLIIDELGKSLEYVATSGGSEDLYLLQQLTELPKNARNLPVYLLGILHQEFSEYGQGLAAVQRNEWAKIQGRFEDIPFTDSTGQMVRLIAQVIDYSGALKIAPKIKEQSREWLNILSDLTNDLTFENLAAIYPIHPLAVLVLPALCLRYAQQTRSLFTFLTSAEPYSFQNFLQETKIEGETLPTLKLDWLYDYFVETVGMGMGSRPQMSRWVEIQGLIAEARQLDQDSLRVLKTIGTFNLLMSTSWIKASRKLVKLALCDAPSSLEDERWERVIDGLLQRGMITYIKALDELRIWQGSDFNLNGEVEAYIEQEREPLSLLLEKFYPLSPIIAQRHSYKTGTIRYFERCYLDSSKDLKTLGAIEPNCDGLIGYWLEEELPNLVPVQTAEGLPLILVCASKLKTLHIKTLEFAALTKIQATAPQLQTDGVARKEVRYRLSHAKRLLDESLRQGFGFVMEQKCCVDGQEKTITHAREFQLLLSEVCDRVYYKSPKIWNELINRRELTSQGAMASRRLIEAMLTHAEGARLGLKGYGPEVCIYYSLLHETGIHRLEGGEWGFYPPPPEESINTVWQAMSDFCKSCVEIQSLDKLYGILGKPPLGVKMGLIPVLLAAVLIYHGDDVGVYKDGSFIPVLGLEHFELLVKDPSRFGVKYFDMAGLRGQVFQELEALLRQPHAQVRTGVRNATILMVVKPLYQFVKKLPFYTIQTLRLSEKALAVREALKQAIEPDELLFNALPIACGLSPIGTMAGDVVEAKIFRFELSAALKEIFTAKERLVQECEDLLIEAFGIGGRKMRLREDLRLRASMLMGQCVERSLRSFIKAAVDEDKTEQEWLSALMMIVADKPAESWTDENVTQFQIQLSNLARKFKNLEVLQQERPSVESDMTTRMITVTHADGREIHQMIWVDDGQIAAAAALGEKILQDLPNTKTRQALVAFLAEKILGSSLD</sequence>
<dbReference type="EMBL" id="JADQBC010000040">
    <property type="protein sequence ID" value="MBR8827711.1"/>
    <property type="molecule type" value="Genomic_DNA"/>
</dbReference>
<gene>
    <name evidence="1" type="ORF">DSM107014_07355</name>
</gene>
<proteinExistence type="predicted"/>
<name>A0A941JS06_9CHRO</name>
<organism evidence="1 2">
    <name type="scientific">Gomphosphaeria aponina SAG 52.96 = DSM 107014</name>
    <dbReference type="NCBI Taxonomy" id="1521640"/>
    <lineage>
        <taxon>Bacteria</taxon>
        <taxon>Bacillati</taxon>
        <taxon>Cyanobacteriota</taxon>
        <taxon>Cyanophyceae</taxon>
        <taxon>Oscillatoriophycideae</taxon>
        <taxon>Chroococcales</taxon>
        <taxon>Gomphosphaeriaceae</taxon>
        <taxon>Gomphosphaeria</taxon>
    </lineage>
</organism>
<evidence type="ECO:0000313" key="2">
    <source>
        <dbReference type="Proteomes" id="UP000767446"/>
    </source>
</evidence>
<comment type="caution">
    <text evidence="1">The sequence shown here is derived from an EMBL/GenBank/DDBJ whole genome shotgun (WGS) entry which is preliminary data.</text>
</comment>
<protein>
    <recommendedName>
        <fullName evidence="3">ATP-binding protein</fullName>
    </recommendedName>
</protein>
<dbReference type="Proteomes" id="UP000767446">
    <property type="component" value="Unassembled WGS sequence"/>
</dbReference>
<evidence type="ECO:0008006" key="3">
    <source>
        <dbReference type="Google" id="ProtNLM"/>
    </source>
</evidence>
<dbReference type="AlphaFoldDB" id="A0A941JS06"/>
<evidence type="ECO:0000313" key="1">
    <source>
        <dbReference type="EMBL" id="MBR8827711.1"/>
    </source>
</evidence>
<reference evidence="1" key="1">
    <citation type="submission" date="2021-02" db="EMBL/GenBank/DDBJ databases">
        <title>Metagenome analyses of Stigonema ocellatum DSM 106950, Chlorogloea purpurea SAG 13.99 and Gomphosphaeria aponina DSM 107014.</title>
        <authorList>
            <person name="Marter P."/>
            <person name="Huang S."/>
        </authorList>
    </citation>
    <scope>NUCLEOTIDE SEQUENCE</scope>
    <source>
        <strain evidence="1">JP213</strain>
    </source>
</reference>
<accession>A0A941JS06</accession>